<evidence type="ECO:0000313" key="2">
    <source>
        <dbReference type="Proteomes" id="UP001501116"/>
    </source>
</evidence>
<dbReference type="RefSeq" id="WP_344428909.1">
    <property type="nucleotide sequence ID" value="NZ_BAAANN010000038.1"/>
</dbReference>
<comment type="caution">
    <text evidence="1">The sequence shown here is derived from an EMBL/GenBank/DDBJ whole genome shotgun (WGS) entry which is preliminary data.</text>
</comment>
<sequence>MDSRQERLDRVQRLVDTGALPLEDAARELAEGSEGGLTLVGARDTLAHHRTISPPVPSHADKVAVEATIAEIEAAARATAGGDERDFHAAAADALYARYVSLTCDPYLSLPYTPTAVCRRTEARGKVLVNRALHHRGLAVS</sequence>
<dbReference type="EMBL" id="BAAANN010000038">
    <property type="protein sequence ID" value="GAA1982845.1"/>
    <property type="molecule type" value="Genomic_DNA"/>
</dbReference>
<name>A0ABN2S9M2_9PSEU</name>
<protein>
    <submittedName>
        <fullName evidence="1">Uncharacterized protein</fullName>
    </submittedName>
</protein>
<accession>A0ABN2S9M2</accession>
<dbReference type="Proteomes" id="UP001501116">
    <property type="component" value="Unassembled WGS sequence"/>
</dbReference>
<keyword evidence="2" id="KW-1185">Reference proteome</keyword>
<reference evidence="1 2" key="1">
    <citation type="journal article" date="2019" name="Int. J. Syst. Evol. Microbiol.">
        <title>The Global Catalogue of Microorganisms (GCM) 10K type strain sequencing project: providing services to taxonomists for standard genome sequencing and annotation.</title>
        <authorList>
            <consortium name="The Broad Institute Genomics Platform"/>
            <consortium name="The Broad Institute Genome Sequencing Center for Infectious Disease"/>
            <person name="Wu L."/>
            <person name="Ma J."/>
        </authorList>
    </citation>
    <scope>NUCLEOTIDE SEQUENCE [LARGE SCALE GENOMIC DNA]</scope>
    <source>
        <strain evidence="1 2">JCM 14545</strain>
    </source>
</reference>
<gene>
    <name evidence="1" type="ORF">GCM10009754_69770</name>
</gene>
<proteinExistence type="predicted"/>
<evidence type="ECO:0000313" key="1">
    <source>
        <dbReference type="EMBL" id="GAA1982845.1"/>
    </source>
</evidence>
<organism evidence="1 2">
    <name type="scientific">Amycolatopsis minnesotensis</name>
    <dbReference type="NCBI Taxonomy" id="337894"/>
    <lineage>
        <taxon>Bacteria</taxon>
        <taxon>Bacillati</taxon>
        <taxon>Actinomycetota</taxon>
        <taxon>Actinomycetes</taxon>
        <taxon>Pseudonocardiales</taxon>
        <taxon>Pseudonocardiaceae</taxon>
        <taxon>Amycolatopsis</taxon>
    </lineage>
</organism>